<gene>
    <name evidence="2" type="ORF">COZ78_03190</name>
</gene>
<organism evidence="2 3">
    <name type="scientific">bacterium (Candidatus Gribaldobacteria) CG_4_8_14_3_um_filter_42_11</name>
    <dbReference type="NCBI Taxonomy" id="2014267"/>
    <lineage>
        <taxon>Bacteria</taxon>
        <taxon>Candidatus Gribaldobacteria</taxon>
    </lineage>
</organism>
<name>A0A2M7IXL9_9BACT</name>
<accession>A0A2M7IXL9</accession>
<comment type="caution">
    <text evidence="2">The sequence shown here is derived from an EMBL/GenBank/DDBJ whole genome shotgun (WGS) entry which is preliminary data.</text>
</comment>
<evidence type="ECO:0000256" key="1">
    <source>
        <dbReference type="SAM" id="SignalP"/>
    </source>
</evidence>
<sequence length="304" mass="32075">MKKIIFLSLLLALLVSGCSLTIPTLKRAKALKPEEAKAAAEKFVNENLLPSNIKATINSATLEGDVYNINLDVEGKNYTSYMTKDGSKFFQAGMDMATTSQSNQAADAQASQIDANIPKSDKPKVELFVMTYCPYGLQAEKGILPAFAALGDKIDAQIKFVHYFMHGDSEEQETYNQVCLRQEQAAKFDAYLNCFVIEGDSAKCVAKAGVDKAKLTSCVAAKAKDYYKSDSALSQSYGVEGSPTLVINGVQSNAGRDAASYLTGICAAFNNPPAECGQQLSGASPASGFGAGSAAGDSAAACGQ</sequence>
<dbReference type="Proteomes" id="UP000230505">
    <property type="component" value="Unassembled WGS sequence"/>
</dbReference>
<dbReference type="Gene3D" id="3.40.30.10">
    <property type="entry name" value="Glutaredoxin"/>
    <property type="match status" value="1"/>
</dbReference>
<dbReference type="SUPFAM" id="SSF52833">
    <property type="entry name" value="Thioredoxin-like"/>
    <property type="match status" value="1"/>
</dbReference>
<keyword evidence="1" id="KW-0732">Signal</keyword>
<evidence type="ECO:0000313" key="2">
    <source>
        <dbReference type="EMBL" id="PIX02910.1"/>
    </source>
</evidence>
<proteinExistence type="predicted"/>
<evidence type="ECO:0000313" key="3">
    <source>
        <dbReference type="Proteomes" id="UP000230505"/>
    </source>
</evidence>
<dbReference type="PROSITE" id="PS51257">
    <property type="entry name" value="PROKAR_LIPOPROTEIN"/>
    <property type="match status" value="1"/>
</dbReference>
<feature type="chain" id="PRO_5014779481" description="Thioredoxin-like fold domain-containing protein" evidence="1">
    <location>
        <begin position="22"/>
        <end position="304"/>
    </location>
</feature>
<evidence type="ECO:0008006" key="4">
    <source>
        <dbReference type="Google" id="ProtNLM"/>
    </source>
</evidence>
<reference evidence="3" key="1">
    <citation type="submission" date="2017-09" db="EMBL/GenBank/DDBJ databases">
        <title>Depth-based differentiation of microbial function through sediment-hosted aquifers and enrichment of novel symbionts in the deep terrestrial subsurface.</title>
        <authorList>
            <person name="Probst A.J."/>
            <person name="Ladd B."/>
            <person name="Jarett J.K."/>
            <person name="Geller-Mcgrath D.E."/>
            <person name="Sieber C.M.K."/>
            <person name="Emerson J.B."/>
            <person name="Anantharaman K."/>
            <person name="Thomas B.C."/>
            <person name="Malmstrom R."/>
            <person name="Stieglmeier M."/>
            <person name="Klingl A."/>
            <person name="Woyke T."/>
            <person name="Ryan C.M."/>
            <person name="Banfield J.F."/>
        </authorList>
    </citation>
    <scope>NUCLEOTIDE SEQUENCE [LARGE SCALE GENOMIC DNA]</scope>
</reference>
<feature type="signal peptide" evidence="1">
    <location>
        <begin position="1"/>
        <end position="21"/>
    </location>
</feature>
<dbReference type="EMBL" id="PFHV01000083">
    <property type="protein sequence ID" value="PIX02910.1"/>
    <property type="molecule type" value="Genomic_DNA"/>
</dbReference>
<protein>
    <recommendedName>
        <fullName evidence="4">Thioredoxin-like fold domain-containing protein</fullName>
    </recommendedName>
</protein>
<dbReference type="InterPro" id="IPR036249">
    <property type="entry name" value="Thioredoxin-like_sf"/>
</dbReference>
<dbReference type="AlphaFoldDB" id="A0A2M7IXL9"/>